<gene>
    <name evidence="3" type="ORF">SAMN05216561_12545</name>
</gene>
<evidence type="ECO:0000256" key="1">
    <source>
        <dbReference type="SAM" id="MobiDB-lite"/>
    </source>
</evidence>
<dbReference type="InterPro" id="IPR006311">
    <property type="entry name" value="TAT_signal"/>
</dbReference>
<dbReference type="EMBL" id="FOQG01000025">
    <property type="protein sequence ID" value="SFJ33559.1"/>
    <property type="molecule type" value="Genomic_DNA"/>
</dbReference>
<dbReference type="OrthoDB" id="3239891at2"/>
<reference evidence="3 4" key="1">
    <citation type="submission" date="2016-10" db="EMBL/GenBank/DDBJ databases">
        <authorList>
            <person name="de Groot N.N."/>
        </authorList>
    </citation>
    <scope>NUCLEOTIDE SEQUENCE [LARGE SCALE GENOMIC DNA]</scope>
    <source>
        <strain evidence="3 4">CGMCC 1.11156</strain>
    </source>
</reference>
<feature type="region of interest" description="Disordered" evidence="1">
    <location>
        <begin position="39"/>
        <end position="67"/>
    </location>
</feature>
<feature type="chain" id="PRO_5011670368" description="Lipoprotein LpqN" evidence="2">
    <location>
        <begin position="35"/>
        <end position="229"/>
    </location>
</feature>
<keyword evidence="2" id="KW-0732">Signal</keyword>
<keyword evidence="4" id="KW-1185">Reference proteome</keyword>
<organism evidence="3 4">
    <name type="scientific">Nocardioides psychrotolerans</name>
    <dbReference type="NCBI Taxonomy" id="1005945"/>
    <lineage>
        <taxon>Bacteria</taxon>
        <taxon>Bacillati</taxon>
        <taxon>Actinomycetota</taxon>
        <taxon>Actinomycetes</taxon>
        <taxon>Propionibacteriales</taxon>
        <taxon>Nocardioidaceae</taxon>
        <taxon>Nocardioides</taxon>
    </lineage>
</organism>
<evidence type="ECO:0000313" key="4">
    <source>
        <dbReference type="Proteomes" id="UP000198649"/>
    </source>
</evidence>
<evidence type="ECO:0008006" key="5">
    <source>
        <dbReference type="Google" id="ProtNLM"/>
    </source>
</evidence>
<feature type="signal peptide" evidence="2">
    <location>
        <begin position="1"/>
        <end position="34"/>
    </location>
</feature>
<accession>A0A1I3QJ22</accession>
<name>A0A1I3QJ22_9ACTN</name>
<dbReference type="STRING" id="1005945.SAMN05216561_12545"/>
<dbReference type="Proteomes" id="UP000198649">
    <property type="component" value="Unassembled WGS sequence"/>
</dbReference>
<dbReference type="PROSITE" id="PS51318">
    <property type="entry name" value="TAT"/>
    <property type="match status" value="1"/>
</dbReference>
<sequence length="229" mass="24388">MRYSPAHDNTLRRRRILVAAAAAVALLIAASAYAMLSRDNPSSSTSSSSELDVFAPPETAPDVAPTSGVLPELDPTADPESFARLVAHAIFDWDTVVAVPLSDYTNRLVTVADPTGESSPGLVADVAGYLPTATAWSQLRTYATRQWLAIDTAKVPSLWSQAEVEAGPDGFLPGTTAFTITGVRHRAGVWEGDPVASEHDVAFTVFIVCAPSYPDCHLLRLSRLDEPLG</sequence>
<evidence type="ECO:0000313" key="3">
    <source>
        <dbReference type="EMBL" id="SFJ33559.1"/>
    </source>
</evidence>
<evidence type="ECO:0000256" key="2">
    <source>
        <dbReference type="SAM" id="SignalP"/>
    </source>
</evidence>
<proteinExistence type="predicted"/>
<protein>
    <recommendedName>
        <fullName evidence="5">Lipoprotein LpqN</fullName>
    </recommendedName>
</protein>
<dbReference type="AlphaFoldDB" id="A0A1I3QJ22"/>
<dbReference type="RefSeq" id="WP_091117279.1">
    <property type="nucleotide sequence ID" value="NZ_BKAF01000035.1"/>
</dbReference>